<dbReference type="InterPro" id="IPR011059">
    <property type="entry name" value="Metal-dep_hydrolase_composite"/>
</dbReference>
<comment type="caution">
    <text evidence="1">The sequence shown here is derived from an EMBL/GenBank/DDBJ whole genome shotgun (WGS) entry which is preliminary data.</text>
</comment>
<dbReference type="InterPro" id="IPR050378">
    <property type="entry name" value="Metallo-dep_Hydrolases_sf"/>
</dbReference>
<dbReference type="Proteomes" id="UP000252706">
    <property type="component" value="Unassembled WGS sequence"/>
</dbReference>
<organism evidence="1 2">
    <name type="scientific">Phaeobacter gallaeciensis</name>
    <dbReference type="NCBI Taxonomy" id="60890"/>
    <lineage>
        <taxon>Bacteria</taxon>
        <taxon>Pseudomonadati</taxon>
        <taxon>Pseudomonadota</taxon>
        <taxon>Alphaproteobacteria</taxon>
        <taxon>Rhodobacterales</taxon>
        <taxon>Roseobacteraceae</taxon>
        <taxon>Phaeobacter</taxon>
    </lineage>
</organism>
<dbReference type="OrthoDB" id="9815027at2"/>
<reference evidence="1 2" key="1">
    <citation type="submission" date="2018-07" db="EMBL/GenBank/DDBJ databases">
        <title>Modular assembly of carbohydrate-degrading microbial communities in the ocean.</title>
        <authorList>
            <person name="Enke T.N."/>
            <person name="Datta M.S."/>
            <person name="Schwartzman J.A."/>
            <person name="Cermak N."/>
            <person name="Schmitz D.A."/>
            <person name="Barrere J."/>
            <person name="Cordero O.X."/>
        </authorList>
    </citation>
    <scope>NUCLEOTIDE SEQUENCE [LARGE SCALE GENOMIC DNA]</scope>
    <source>
        <strain evidence="1 2">C3M10</strain>
    </source>
</reference>
<gene>
    <name evidence="1" type="ORF">DS909_00165</name>
</gene>
<dbReference type="PANTHER" id="PTHR11647">
    <property type="entry name" value="HYDRANTOINASE/DIHYDROPYRIMIDINASE FAMILY MEMBER"/>
    <property type="match status" value="1"/>
</dbReference>
<name>A0A366XAQ2_9RHOB</name>
<dbReference type="EMBL" id="QOCE01000002">
    <property type="protein sequence ID" value="RBW62572.1"/>
    <property type="molecule type" value="Genomic_DNA"/>
</dbReference>
<dbReference type="Gene3D" id="2.30.40.10">
    <property type="entry name" value="Urease, subunit C, domain 1"/>
    <property type="match status" value="1"/>
</dbReference>
<evidence type="ECO:0000313" key="2">
    <source>
        <dbReference type="Proteomes" id="UP000252706"/>
    </source>
</evidence>
<accession>A0A366XAQ2</accession>
<dbReference type="SUPFAM" id="SSF51338">
    <property type="entry name" value="Composite domain of metallo-dependent hydrolases"/>
    <property type="match status" value="1"/>
</dbReference>
<dbReference type="NCBIfam" id="NF006560">
    <property type="entry name" value="PRK09061.1"/>
    <property type="match status" value="1"/>
</dbReference>
<evidence type="ECO:0000313" key="1">
    <source>
        <dbReference type="EMBL" id="RBW62572.1"/>
    </source>
</evidence>
<dbReference type="PANTHER" id="PTHR11647:SF1">
    <property type="entry name" value="COLLAPSIN RESPONSE MEDIATOR PROTEIN"/>
    <property type="match status" value="1"/>
</dbReference>
<sequence length="663" mass="73224">MTDISQQKLRGLGYSCSQPAKEPHMKPATLLTAIVLSTTALANGVLAQNYDVAILNGRVMDPETGFDQIANVGINNGWITEITTDPIEGANTIDATGHVVAPGFIDLEQHGLSPFGIKLNLRDGVTTQMDFEVGAINITEWYLEREGKLQANYGTVVGQEFARMRVHDGLALEGPNVSMPYFFDYRAAAAEDGVDGWSVTRSNLEQMNEITAILDEGLRQGALGVGSTIGYAREGITTYEMFEAQKIAAKYGRLTAAHHRFHPSASTPIETATGANELLTNALVLGASLQLHHTNDYGWWEIEEKMQLARAQGHNVWSTWYPWTAGSGNYGASILAPDNWEDSMGYKYEETIFDPQLDRYVTKDEFLEFKESEPGRTAIAFSPPREQWIQDWIKVPNFIISGDGMPGLNEKGERLEWDSPFEDYAGHPRSAGSHAILLRLARENDVPLMFTLSQLSYWAAKHLGDAGIKAMDVRGRLQEGMVADITIFDPENVTENASYSKGKNGLASTGIPYVLVHGTIVVSDSKVLKGVNPGQAIRFPVEETGRFEPSNKEQWLRTFTIDTGGVRPTLYEDILDDQSSLELPQSPEPVEYRVTKVELPATNQQDWFAQPNAIDESELFLCPIHGVFEDKATAQQDWAQALIVRNSNASIYDPLLSPGTNSN</sequence>
<dbReference type="GO" id="GO:0016810">
    <property type="term" value="F:hydrolase activity, acting on carbon-nitrogen (but not peptide) bonds"/>
    <property type="evidence" value="ECO:0007669"/>
    <property type="project" value="InterPro"/>
</dbReference>
<dbReference type="Gene3D" id="3.20.20.140">
    <property type="entry name" value="Metal-dependent hydrolases"/>
    <property type="match status" value="1"/>
</dbReference>
<proteinExistence type="predicted"/>
<protein>
    <submittedName>
        <fullName evidence="1">Aminoacylase</fullName>
    </submittedName>
</protein>
<dbReference type="InterPro" id="IPR032466">
    <property type="entry name" value="Metal_Hydrolase"/>
</dbReference>
<dbReference type="SUPFAM" id="SSF51556">
    <property type="entry name" value="Metallo-dependent hydrolases"/>
    <property type="match status" value="1"/>
</dbReference>
<dbReference type="AlphaFoldDB" id="A0A366XAQ2"/>